<dbReference type="GeneID" id="108864746"/>
<gene>
    <name evidence="2" type="primary">LOC108864746</name>
</gene>
<dbReference type="RefSeq" id="XP_018496471.1">
    <property type="nucleotide sequence ID" value="XM_018640955.1"/>
</dbReference>
<dbReference type="Proteomes" id="UP000694867">
    <property type="component" value="Unplaced"/>
</dbReference>
<evidence type="ECO:0000313" key="2">
    <source>
        <dbReference type="RefSeq" id="XP_018496471.1"/>
    </source>
</evidence>
<name>A0AAJ7L5N7_9ACAR</name>
<protein>
    <submittedName>
        <fullName evidence="2">Uncharacterized protein LOC108864746</fullName>
    </submittedName>
</protein>
<keyword evidence="1" id="KW-1185">Reference proteome</keyword>
<organism evidence="1 2">
    <name type="scientific">Galendromus occidentalis</name>
    <name type="common">western predatory mite</name>
    <dbReference type="NCBI Taxonomy" id="34638"/>
    <lineage>
        <taxon>Eukaryota</taxon>
        <taxon>Metazoa</taxon>
        <taxon>Ecdysozoa</taxon>
        <taxon>Arthropoda</taxon>
        <taxon>Chelicerata</taxon>
        <taxon>Arachnida</taxon>
        <taxon>Acari</taxon>
        <taxon>Parasitiformes</taxon>
        <taxon>Mesostigmata</taxon>
        <taxon>Gamasina</taxon>
        <taxon>Phytoseioidea</taxon>
        <taxon>Phytoseiidae</taxon>
        <taxon>Typhlodrominae</taxon>
        <taxon>Galendromus</taxon>
    </lineage>
</organism>
<evidence type="ECO:0000313" key="1">
    <source>
        <dbReference type="Proteomes" id="UP000694867"/>
    </source>
</evidence>
<reference evidence="2" key="1">
    <citation type="submission" date="2025-08" db="UniProtKB">
        <authorList>
            <consortium name="RefSeq"/>
        </authorList>
    </citation>
    <scope>IDENTIFICATION</scope>
</reference>
<accession>A0AAJ7L5N7</accession>
<sequence length="125" mass="14231">MIRSTSGALPRIIQELESNNMPLVDAVNLIDDFKTEFLKIRRGRLVDIRDKLSRVFNKNEGLKELRAIALLLQGDVSDNSAPLSATYSSDERSRFKSAPFVSLEVGRSFSRYKAFLSDNRRGFEF</sequence>
<dbReference type="KEGG" id="goe:108864746"/>
<proteinExistence type="predicted"/>
<dbReference type="AlphaFoldDB" id="A0AAJ7L5N7"/>